<sequence>VLRTNSIFLDARSSPSGPLAKQETAPVAPDRPDTETEEEVPPFGAWAFGPV</sequence>
<reference evidence="2" key="1">
    <citation type="submission" date="2018-05" db="EMBL/GenBank/DDBJ databases">
        <authorList>
            <person name="Lanie J.A."/>
            <person name="Ng W.-L."/>
            <person name="Kazmierczak K.M."/>
            <person name="Andrzejewski T.M."/>
            <person name="Davidsen T.M."/>
            <person name="Wayne K.J."/>
            <person name="Tettelin H."/>
            <person name="Glass J.I."/>
            <person name="Rusch D."/>
            <person name="Podicherti R."/>
            <person name="Tsui H.-C.T."/>
            <person name="Winkler M.E."/>
        </authorList>
    </citation>
    <scope>NUCLEOTIDE SEQUENCE</scope>
</reference>
<name>A0A382A9A5_9ZZZZ</name>
<dbReference type="AlphaFoldDB" id="A0A382A9A5"/>
<protein>
    <submittedName>
        <fullName evidence="2">Uncharacterized protein</fullName>
    </submittedName>
</protein>
<gene>
    <name evidence="2" type="ORF">METZ01_LOCUS150833</name>
</gene>
<accession>A0A382A9A5</accession>
<feature type="non-terminal residue" evidence="2">
    <location>
        <position position="1"/>
    </location>
</feature>
<evidence type="ECO:0000313" key="2">
    <source>
        <dbReference type="EMBL" id="SVA97979.1"/>
    </source>
</evidence>
<organism evidence="2">
    <name type="scientific">marine metagenome</name>
    <dbReference type="NCBI Taxonomy" id="408172"/>
    <lineage>
        <taxon>unclassified sequences</taxon>
        <taxon>metagenomes</taxon>
        <taxon>ecological metagenomes</taxon>
    </lineage>
</organism>
<dbReference type="EMBL" id="UINC01024414">
    <property type="protein sequence ID" value="SVA97979.1"/>
    <property type="molecule type" value="Genomic_DNA"/>
</dbReference>
<feature type="region of interest" description="Disordered" evidence="1">
    <location>
        <begin position="1"/>
        <end position="51"/>
    </location>
</feature>
<evidence type="ECO:0000256" key="1">
    <source>
        <dbReference type="SAM" id="MobiDB-lite"/>
    </source>
</evidence>
<proteinExistence type="predicted"/>